<evidence type="ECO:0000256" key="1">
    <source>
        <dbReference type="ARBA" id="ARBA00022448"/>
    </source>
</evidence>
<dbReference type="GO" id="GO:0015192">
    <property type="term" value="F:L-phenylalanine transmembrane transporter activity"/>
    <property type="evidence" value="ECO:0007669"/>
    <property type="project" value="TreeGrafter"/>
</dbReference>
<dbReference type="SUPFAM" id="SSF52540">
    <property type="entry name" value="P-loop containing nucleoside triphosphate hydrolases"/>
    <property type="match status" value="1"/>
</dbReference>
<dbReference type="GO" id="GO:1903806">
    <property type="term" value="P:L-isoleucine import across plasma membrane"/>
    <property type="evidence" value="ECO:0007669"/>
    <property type="project" value="TreeGrafter"/>
</dbReference>
<dbReference type="GO" id="GO:0015808">
    <property type="term" value="P:L-alanine transport"/>
    <property type="evidence" value="ECO:0007669"/>
    <property type="project" value="TreeGrafter"/>
</dbReference>
<dbReference type="PANTHER" id="PTHR45772:SF7">
    <property type="entry name" value="AMINO ACID ABC TRANSPORTER ATP-BINDING PROTEIN"/>
    <property type="match status" value="1"/>
</dbReference>
<evidence type="ECO:0000256" key="2">
    <source>
        <dbReference type="ARBA" id="ARBA00022741"/>
    </source>
</evidence>
<proteinExistence type="predicted"/>
<dbReference type="GO" id="GO:0015188">
    <property type="term" value="F:L-isoleucine transmembrane transporter activity"/>
    <property type="evidence" value="ECO:0007669"/>
    <property type="project" value="TreeGrafter"/>
</dbReference>
<evidence type="ECO:0000256" key="3">
    <source>
        <dbReference type="ARBA" id="ARBA00022840"/>
    </source>
</evidence>
<feature type="domain" description="Branched-chain amino acid ATP-binding cassette transporter C-terminal" evidence="5">
    <location>
        <begin position="101"/>
        <end position="126"/>
    </location>
</feature>
<dbReference type="PANTHER" id="PTHR45772">
    <property type="entry name" value="CONSERVED COMPONENT OF ABC TRANSPORTER FOR NATURAL AMINO ACIDS-RELATED"/>
    <property type="match status" value="1"/>
</dbReference>
<accession>X1K0H3</accession>
<evidence type="ECO:0008006" key="7">
    <source>
        <dbReference type="Google" id="ProtNLM"/>
    </source>
</evidence>
<dbReference type="Gene3D" id="3.40.50.300">
    <property type="entry name" value="P-loop containing nucleotide triphosphate hydrolases"/>
    <property type="match status" value="1"/>
</dbReference>
<comment type="caution">
    <text evidence="6">The sequence shown here is derived from an EMBL/GenBank/DDBJ whole genome shotgun (WGS) entry which is preliminary data.</text>
</comment>
<organism evidence="6">
    <name type="scientific">marine sediment metagenome</name>
    <dbReference type="NCBI Taxonomy" id="412755"/>
    <lineage>
        <taxon>unclassified sequences</taxon>
        <taxon>metagenomes</taxon>
        <taxon>ecological metagenomes</taxon>
    </lineage>
</organism>
<evidence type="ECO:0000313" key="6">
    <source>
        <dbReference type="EMBL" id="GAH83799.1"/>
    </source>
</evidence>
<keyword evidence="2" id="KW-0547">Nucleotide-binding</keyword>
<dbReference type="GO" id="GO:0005304">
    <property type="term" value="F:L-valine transmembrane transporter activity"/>
    <property type="evidence" value="ECO:0007669"/>
    <property type="project" value="TreeGrafter"/>
</dbReference>
<dbReference type="GO" id="GO:0016887">
    <property type="term" value="F:ATP hydrolysis activity"/>
    <property type="evidence" value="ECO:0007669"/>
    <property type="project" value="InterPro"/>
</dbReference>
<dbReference type="InterPro" id="IPR032823">
    <property type="entry name" value="BCA_ABC_TP_C"/>
</dbReference>
<sequence>SAQKADEILASFDMVERRSILARNLSPAEQRNLEIGIALAGEPKLLLLDEPAAGLSPEESTRLVETIQSIRQEGITIVVVEHNMKVIMDLCTRIVVIDYGRKIAEGSPQEIAHNDEVISIYLGQGEEHA</sequence>
<dbReference type="InterPro" id="IPR051120">
    <property type="entry name" value="ABC_AA/LPS_Transport"/>
</dbReference>
<feature type="domain" description="ABC transporter" evidence="4">
    <location>
        <begin position="3"/>
        <end position="52"/>
    </location>
</feature>
<evidence type="ECO:0000259" key="5">
    <source>
        <dbReference type="Pfam" id="PF12399"/>
    </source>
</evidence>
<gene>
    <name evidence="6" type="ORF">S03H2_66810</name>
</gene>
<dbReference type="GO" id="GO:0042941">
    <property type="term" value="P:D-alanine transmembrane transport"/>
    <property type="evidence" value="ECO:0007669"/>
    <property type="project" value="TreeGrafter"/>
</dbReference>
<feature type="non-terminal residue" evidence="6">
    <location>
        <position position="1"/>
    </location>
</feature>
<keyword evidence="1" id="KW-0813">Transport</keyword>
<dbReference type="InterPro" id="IPR027417">
    <property type="entry name" value="P-loop_NTPase"/>
</dbReference>
<reference evidence="6" key="1">
    <citation type="journal article" date="2014" name="Front. Microbiol.">
        <title>High frequency of phylogenetically diverse reductive dehalogenase-homologous genes in deep subseafloor sedimentary metagenomes.</title>
        <authorList>
            <person name="Kawai M."/>
            <person name="Futagami T."/>
            <person name="Toyoda A."/>
            <person name="Takaki Y."/>
            <person name="Nishi S."/>
            <person name="Hori S."/>
            <person name="Arai W."/>
            <person name="Tsubouchi T."/>
            <person name="Morono Y."/>
            <person name="Uchiyama I."/>
            <person name="Ito T."/>
            <person name="Fujiyama A."/>
            <person name="Inagaki F."/>
            <person name="Takami H."/>
        </authorList>
    </citation>
    <scope>NUCLEOTIDE SEQUENCE</scope>
    <source>
        <strain evidence="6">Expedition CK06-06</strain>
    </source>
</reference>
<dbReference type="GO" id="GO:0005886">
    <property type="term" value="C:plasma membrane"/>
    <property type="evidence" value="ECO:0007669"/>
    <property type="project" value="TreeGrafter"/>
</dbReference>
<evidence type="ECO:0000259" key="4">
    <source>
        <dbReference type="Pfam" id="PF00005"/>
    </source>
</evidence>
<dbReference type="AlphaFoldDB" id="X1K0H3"/>
<name>X1K0H3_9ZZZZ</name>
<dbReference type="GO" id="GO:1903805">
    <property type="term" value="P:L-valine import across plasma membrane"/>
    <property type="evidence" value="ECO:0007669"/>
    <property type="project" value="TreeGrafter"/>
</dbReference>
<keyword evidence="3" id="KW-0067">ATP-binding</keyword>
<protein>
    <recommendedName>
        <fullName evidence="7">Branched-chain amino acid ATP-binding cassette transporter C-terminal domain-containing protein</fullName>
    </recommendedName>
</protein>
<dbReference type="EMBL" id="BARU01043667">
    <property type="protein sequence ID" value="GAH83799.1"/>
    <property type="molecule type" value="Genomic_DNA"/>
</dbReference>
<dbReference type="GO" id="GO:0005524">
    <property type="term" value="F:ATP binding"/>
    <property type="evidence" value="ECO:0007669"/>
    <property type="project" value="UniProtKB-KW"/>
</dbReference>
<dbReference type="Pfam" id="PF12399">
    <property type="entry name" value="BCA_ABC_TP_C"/>
    <property type="match status" value="1"/>
</dbReference>
<dbReference type="Pfam" id="PF00005">
    <property type="entry name" value="ABC_tran"/>
    <property type="match status" value="1"/>
</dbReference>
<dbReference type="InterPro" id="IPR003439">
    <property type="entry name" value="ABC_transporter-like_ATP-bd"/>
</dbReference>